<feature type="domain" description="EamA" evidence="7">
    <location>
        <begin position="2"/>
        <end position="140"/>
    </location>
</feature>
<feature type="transmembrane region" description="Helical" evidence="6">
    <location>
        <begin position="263"/>
        <end position="283"/>
    </location>
</feature>
<dbReference type="Proteomes" id="UP000294593">
    <property type="component" value="Unassembled WGS sequence"/>
</dbReference>
<accession>A0A4R6R879</accession>
<dbReference type="EMBL" id="SNXW01000006">
    <property type="protein sequence ID" value="TDP82213.1"/>
    <property type="molecule type" value="Genomic_DNA"/>
</dbReference>
<evidence type="ECO:0000256" key="1">
    <source>
        <dbReference type="ARBA" id="ARBA00004651"/>
    </source>
</evidence>
<gene>
    <name evidence="8" type="ORF">EV672_106176</name>
</gene>
<feature type="domain" description="EamA" evidence="7">
    <location>
        <begin position="166"/>
        <end position="306"/>
    </location>
</feature>
<evidence type="ECO:0000256" key="3">
    <source>
        <dbReference type="ARBA" id="ARBA00022692"/>
    </source>
</evidence>
<feature type="transmembrane region" description="Helical" evidence="6">
    <location>
        <begin position="194"/>
        <end position="219"/>
    </location>
</feature>
<dbReference type="GO" id="GO:0005886">
    <property type="term" value="C:plasma membrane"/>
    <property type="evidence" value="ECO:0007669"/>
    <property type="project" value="UniProtKB-SubCell"/>
</dbReference>
<feature type="transmembrane region" description="Helical" evidence="6">
    <location>
        <begin position="161"/>
        <end position="182"/>
    </location>
</feature>
<evidence type="ECO:0000256" key="2">
    <source>
        <dbReference type="ARBA" id="ARBA00022475"/>
    </source>
</evidence>
<keyword evidence="4 6" id="KW-1133">Transmembrane helix</keyword>
<protein>
    <submittedName>
        <fullName evidence="8">EamA-like transporter family protein</fullName>
    </submittedName>
</protein>
<keyword evidence="2" id="KW-1003">Cell membrane</keyword>
<evidence type="ECO:0000259" key="7">
    <source>
        <dbReference type="Pfam" id="PF00892"/>
    </source>
</evidence>
<dbReference type="InterPro" id="IPR037185">
    <property type="entry name" value="EmrE-like"/>
</dbReference>
<feature type="transmembrane region" description="Helical" evidence="6">
    <location>
        <begin position="289"/>
        <end position="306"/>
    </location>
</feature>
<dbReference type="PANTHER" id="PTHR42920">
    <property type="entry name" value="OS03G0707200 PROTEIN-RELATED"/>
    <property type="match status" value="1"/>
</dbReference>
<evidence type="ECO:0000256" key="5">
    <source>
        <dbReference type="ARBA" id="ARBA00023136"/>
    </source>
</evidence>
<keyword evidence="3 6" id="KW-0812">Transmembrane</keyword>
<proteinExistence type="predicted"/>
<name>A0A4R6R879_9BURK</name>
<dbReference type="InterPro" id="IPR000620">
    <property type="entry name" value="EamA_dom"/>
</dbReference>
<dbReference type="SUPFAM" id="SSF103481">
    <property type="entry name" value="Multidrug resistance efflux transporter EmrE"/>
    <property type="match status" value="2"/>
</dbReference>
<dbReference type="Pfam" id="PF00892">
    <property type="entry name" value="EamA"/>
    <property type="match status" value="2"/>
</dbReference>
<keyword evidence="9" id="KW-1185">Reference proteome</keyword>
<feature type="transmembrane region" description="Helical" evidence="6">
    <location>
        <begin position="231"/>
        <end position="251"/>
    </location>
</feature>
<feature type="transmembrane region" description="Helical" evidence="6">
    <location>
        <begin position="27"/>
        <end position="48"/>
    </location>
</feature>
<evidence type="ECO:0000256" key="6">
    <source>
        <dbReference type="SAM" id="Phobius"/>
    </source>
</evidence>
<comment type="caution">
    <text evidence="8">The sequence shown here is derived from an EMBL/GenBank/DDBJ whole genome shotgun (WGS) entry which is preliminary data.</text>
</comment>
<feature type="transmembrane region" description="Helical" evidence="6">
    <location>
        <begin position="100"/>
        <end position="118"/>
    </location>
</feature>
<dbReference type="AlphaFoldDB" id="A0A4R6R879"/>
<evidence type="ECO:0000313" key="8">
    <source>
        <dbReference type="EMBL" id="TDP82213.1"/>
    </source>
</evidence>
<dbReference type="PANTHER" id="PTHR42920:SF5">
    <property type="entry name" value="EAMA DOMAIN-CONTAINING PROTEIN"/>
    <property type="match status" value="1"/>
</dbReference>
<sequence>MCALAGAVAFSGKAIVAKLLYRQGADAFAVVGLRMAMAFPLFLLMAWWSSRERPTEAGARAPMSGKLAWQVLGLGFCGYYLASTLDFLGLQYISASLERAILYLNPSIVLLLSVLLLGQRLRLAQLGAMALSYGGVLVVFLHDWDVATVVSGAAQGQDPVAAVVTGSVLVFLSALSYAIYLMGSGQLVQSLGSLRLVGWASCAACVMCVLQWVLVHAFTEGRLGGVAQLPWQAWALSALNATACTVLPVWLVMRGVQLLGASLASQVGMVGPLSTIWMAAWWLDEPVTWRLMLGTAAVLAGIVVLSRASKAQPASQAAQASQPAGPTVGGR</sequence>
<feature type="transmembrane region" description="Helical" evidence="6">
    <location>
        <begin position="69"/>
        <end position="94"/>
    </location>
</feature>
<evidence type="ECO:0000256" key="4">
    <source>
        <dbReference type="ARBA" id="ARBA00022989"/>
    </source>
</evidence>
<dbReference type="InterPro" id="IPR051258">
    <property type="entry name" value="Diverse_Substrate_Transporter"/>
</dbReference>
<feature type="transmembrane region" description="Helical" evidence="6">
    <location>
        <begin position="123"/>
        <end position="141"/>
    </location>
</feature>
<organism evidence="8 9">
    <name type="scientific">Aquabacterium commune</name>
    <dbReference type="NCBI Taxonomy" id="70586"/>
    <lineage>
        <taxon>Bacteria</taxon>
        <taxon>Pseudomonadati</taxon>
        <taxon>Pseudomonadota</taxon>
        <taxon>Betaproteobacteria</taxon>
        <taxon>Burkholderiales</taxon>
        <taxon>Aquabacterium</taxon>
    </lineage>
</organism>
<evidence type="ECO:0000313" key="9">
    <source>
        <dbReference type="Proteomes" id="UP000294593"/>
    </source>
</evidence>
<comment type="subcellular location">
    <subcellularLocation>
        <location evidence="1">Cell membrane</location>
        <topology evidence="1">Multi-pass membrane protein</topology>
    </subcellularLocation>
</comment>
<reference evidence="8 9" key="1">
    <citation type="submission" date="2019-03" db="EMBL/GenBank/DDBJ databases">
        <title>Genomic Encyclopedia of Type Strains, Phase IV (KMG-IV): sequencing the most valuable type-strain genomes for metagenomic binning, comparative biology and taxonomic classification.</title>
        <authorList>
            <person name="Goeker M."/>
        </authorList>
    </citation>
    <scope>NUCLEOTIDE SEQUENCE [LARGE SCALE GENOMIC DNA]</scope>
    <source>
        <strain evidence="8 9">DSM 11901</strain>
    </source>
</reference>
<keyword evidence="5 6" id="KW-0472">Membrane</keyword>